<evidence type="ECO:0000313" key="7">
    <source>
        <dbReference type="Proteomes" id="UP000824200"/>
    </source>
</evidence>
<feature type="transmembrane region" description="Helical" evidence="5">
    <location>
        <begin position="122"/>
        <end position="140"/>
    </location>
</feature>
<feature type="transmembrane region" description="Helical" evidence="5">
    <location>
        <begin position="93"/>
        <end position="116"/>
    </location>
</feature>
<proteinExistence type="predicted"/>
<evidence type="ECO:0000256" key="5">
    <source>
        <dbReference type="SAM" id="Phobius"/>
    </source>
</evidence>
<name>A0A9D1E3L2_9BACT</name>
<evidence type="ECO:0000256" key="3">
    <source>
        <dbReference type="ARBA" id="ARBA00022989"/>
    </source>
</evidence>
<reference evidence="6" key="2">
    <citation type="journal article" date="2021" name="PeerJ">
        <title>Extensive microbial diversity within the chicken gut microbiome revealed by metagenomics and culture.</title>
        <authorList>
            <person name="Gilroy R."/>
            <person name="Ravi A."/>
            <person name="Getino M."/>
            <person name="Pursley I."/>
            <person name="Horton D.L."/>
            <person name="Alikhan N.F."/>
            <person name="Baker D."/>
            <person name="Gharbi K."/>
            <person name="Hall N."/>
            <person name="Watson M."/>
            <person name="Adriaenssens E.M."/>
            <person name="Foster-Nyarko E."/>
            <person name="Jarju S."/>
            <person name="Secka A."/>
            <person name="Antonio M."/>
            <person name="Oren A."/>
            <person name="Chaudhuri R.R."/>
            <person name="La Ragione R."/>
            <person name="Hildebrand F."/>
            <person name="Pallen M.J."/>
        </authorList>
    </citation>
    <scope>NUCLEOTIDE SEQUENCE</scope>
    <source>
        <strain evidence="6">CHK121-14286</strain>
    </source>
</reference>
<feature type="transmembrane region" description="Helical" evidence="5">
    <location>
        <begin position="38"/>
        <end position="57"/>
    </location>
</feature>
<evidence type="ECO:0000256" key="4">
    <source>
        <dbReference type="ARBA" id="ARBA00023136"/>
    </source>
</evidence>
<keyword evidence="3 5" id="KW-1133">Transmembrane helix</keyword>
<dbReference type="AlphaFoldDB" id="A0A9D1E3L2"/>
<dbReference type="Proteomes" id="UP000824200">
    <property type="component" value="Unassembled WGS sequence"/>
</dbReference>
<feature type="transmembrane region" description="Helical" evidence="5">
    <location>
        <begin position="6"/>
        <end position="26"/>
    </location>
</feature>
<feature type="transmembrane region" description="Helical" evidence="5">
    <location>
        <begin position="63"/>
        <end position="81"/>
    </location>
</feature>
<reference evidence="6" key="1">
    <citation type="submission" date="2020-10" db="EMBL/GenBank/DDBJ databases">
        <authorList>
            <person name="Gilroy R."/>
        </authorList>
    </citation>
    <scope>NUCLEOTIDE SEQUENCE</scope>
    <source>
        <strain evidence="6">CHK121-14286</strain>
    </source>
</reference>
<dbReference type="Pfam" id="PF02659">
    <property type="entry name" value="Mntp"/>
    <property type="match status" value="1"/>
</dbReference>
<accession>A0A9D1E3L2</accession>
<evidence type="ECO:0000256" key="1">
    <source>
        <dbReference type="ARBA" id="ARBA00022475"/>
    </source>
</evidence>
<protein>
    <submittedName>
        <fullName evidence="6">Manganese efflux pump</fullName>
    </submittedName>
</protein>
<gene>
    <name evidence="6" type="ORF">IAC95_02530</name>
</gene>
<keyword evidence="2 5" id="KW-0812">Transmembrane</keyword>
<keyword evidence="4 5" id="KW-0472">Membrane</keyword>
<dbReference type="InterPro" id="IPR003810">
    <property type="entry name" value="Mntp/YtaF"/>
</dbReference>
<evidence type="ECO:0000256" key="2">
    <source>
        <dbReference type="ARBA" id="ARBA00022692"/>
    </source>
</evidence>
<dbReference type="EMBL" id="DVHL01000020">
    <property type="protein sequence ID" value="HIR65748.1"/>
    <property type="molecule type" value="Genomic_DNA"/>
</dbReference>
<comment type="caution">
    <text evidence="6">The sequence shown here is derived from an EMBL/GenBank/DDBJ whole genome shotgun (WGS) entry which is preliminary data.</text>
</comment>
<keyword evidence="1" id="KW-1003">Cell membrane</keyword>
<evidence type="ECO:0000313" key="6">
    <source>
        <dbReference type="EMBL" id="HIR65748.1"/>
    </source>
</evidence>
<organism evidence="6 7">
    <name type="scientific">Candidatus Fimimonas gallinarum</name>
    <dbReference type="NCBI Taxonomy" id="2840821"/>
    <lineage>
        <taxon>Bacteria</taxon>
        <taxon>Pseudomonadati</taxon>
        <taxon>Myxococcota</taxon>
        <taxon>Myxococcia</taxon>
        <taxon>Myxococcales</taxon>
        <taxon>Cystobacterineae</taxon>
        <taxon>Myxococcaceae</taxon>
        <taxon>Myxococcaceae incertae sedis</taxon>
        <taxon>Candidatus Fimimonas</taxon>
    </lineage>
</organism>
<sequence>MDFLFVTITAITVSVDSFVAGFSLSLNKKRNLQLPMTVAAVTYLLCVVACIVGQILRPFLENYVKYFGAAILFALGAMSVVRQEGICLSDISFGQCVAIGVSVGFDGAAACLSLAVQGLGNVLTLPLLFAATHFTAVFAGQSIAGTKRPQNTNYLSGGMFFVLCVVKLLDL</sequence>